<dbReference type="Proteomes" id="UP000016931">
    <property type="component" value="Unassembled WGS sequence"/>
</dbReference>
<sequence>MRPLQTVRWPQDCRLSLTQNKYSPWLLSTRKRSRSARQRRDRECIDTRSCVEGSSRKRISCTARPWIDNCTRHNRVGSGFTSCSARTAPEGVGELAVAVPERRLQGSSEHTWHERRAHQTLDIFFLTANNDGRGQRTLSTSAR</sequence>
<evidence type="ECO:0000313" key="1">
    <source>
        <dbReference type="EMBL" id="EMF10545.1"/>
    </source>
</evidence>
<name>N1QE31_SPHMS</name>
<dbReference type="AlphaFoldDB" id="N1QE31"/>
<evidence type="ECO:0000313" key="2">
    <source>
        <dbReference type="Proteomes" id="UP000016931"/>
    </source>
</evidence>
<accession>N1QE31</accession>
<protein>
    <submittedName>
        <fullName evidence="1">Uncharacterized protein</fullName>
    </submittedName>
</protein>
<dbReference type="EMBL" id="KB456267">
    <property type="protein sequence ID" value="EMF10545.1"/>
    <property type="molecule type" value="Genomic_DNA"/>
</dbReference>
<dbReference type="RefSeq" id="XP_016758666.1">
    <property type="nucleotide sequence ID" value="XM_016908158.1"/>
</dbReference>
<dbReference type="HOGENOM" id="CLU_1807440_0_0_1"/>
<proteinExistence type="predicted"/>
<organism evidence="1 2">
    <name type="scientific">Sphaerulina musiva (strain SO2202)</name>
    <name type="common">Poplar stem canker fungus</name>
    <name type="synonym">Septoria musiva</name>
    <dbReference type="NCBI Taxonomy" id="692275"/>
    <lineage>
        <taxon>Eukaryota</taxon>
        <taxon>Fungi</taxon>
        <taxon>Dikarya</taxon>
        <taxon>Ascomycota</taxon>
        <taxon>Pezizomycotina</taxon>
        <taxon>Dothideomycetes</taxon>
        <taxon>Dothideomycetidae</taxon>
        <taxon>Mycosphaerellales</taxon>
        <taxon>Mycosphaerellaceae</taxon>
        <taxon>Sphaerulina</taxon>
    </lineage>
</organism>
<dbReference type="GeneID" id="27905295"/>
<keyword evidence="2" id="KW-1185">Reference proteome</keyword>
<reference evidence="1 2" key="1">
    <citation type="journal article" date="2012" name="PLoS Pathog.">
        <title>Diverse lifestyles and strategies of plant pathogenesis encoded in the genomes of eighteen Dothideomycetes fungi.</title>
        <authorList>
            <person name="Ohm R.A."/>
            <person name="Feau N."/>
            <person name="Henrissat B."/>
            <person name="Schoch C.L."/>
            <person name="Horwitz B.A."/>
            <person name="Barry K.W."/>
            <person name="Condon B.J."/>
            <person name="Copeland A.C."/>
            <person name="Dhillon B."/>
            <person name="Glaser F."/>
            <person name="Hesse C.N."/>
            <person name="Kosti I."/>
            <person name="LaButti K."/>
            <person name="Lindquist E.A."/>
            <person name="Lucas S."/>
            <person name="Salamov A.A."/>
            <person name="Bradshaw R.E."/>
            <person name="Ciuffetti L."/>
            <person name="Hamelin R.C."/>
            <person name="Kema G.H.J."/>
            <person name="Lawrence C."/>
            <person name="Scott J.A."/>
            <person name="Spatafora J.W."/>
            <person name="Turgeon B.G."/>
            <person name="de Wit P.J.G.M."/>
            <person name="Zhong S."/>
            <person name="Goodwin S.B."/>
            <person name="Grigoriev I.V."/>
        </authorList>
    </citation>
    <scope>NUCLEOTIDE SEQUENCE [LARGE SCALE GENOMIC DNA]</scope>
    <source>
        <strain evidence="1 2">SO2202</strain>
    </source>
</reference>
<gene>
    <name evidence="1" type="ORF">SEPMUDRAFT_165217</name>
</gene>